<dbReference type="Proteomes" id="UP000765509">
    <property type="component" value="Unassembled WGS sequence"/>
</dbReference>
<sequence length="108" mass="12576">MNIVHEAENIHIETDGLRRWAFPNTLENHAYVPKNAEPEIQAEGINITAVGIELFKKVRESYKKNKNCNRLTSVLDKNLQYAALVMSLDDIWKKSYDDERYHLFDGIL</sequence>
<dbReference type="AlphaFoldDB" id="A0A9Q3GI91"/>
<reference evidence="1" key="1">
    <citation type="submission" date="2021-03" db="EMBL/GenBank/DDBJ databases">
        <title>Draft genome sequence of rust myrtle Austropuccinia psidii MF-1, a brazilian biotype.</title>
        <authorList>
            <person name="Quecine M.C."/>
            <person name="Pachon D.M.R."/>
            <person name="Bonatelli M.L."/>
            <person name="Correr F.H."/>
            <person name="Franceschini L.M."/>
            <person name="Leite T.F."/>
            <person name="Margarido G.R.A."/>
            <person name="Almeida C.A."/>
            <person name="Ferrarezi J.A."/>
            <person name="Labate C.A."/>
        </authorList>
    </citation>
    <scope>NUCLEOTIDE SEQUENCE</scope>
    <source>
        <strain evidence="1">MF-1</strain>
    </source>
</reference>
<evidence type="ECO:0000313" key="1">
    <source>
        <dbReference type="EMBL" id="MBW0468070.1"/>
    </source>
</evidence>
<gene>
    <name evidence="1" type="ORF">O181_007785</name>
</gene>
<name>A0A9Q3GI91_9BASI</name>
<comment type="caution">
    <text evidence="1">The sequence shown here is derived from an EMBL/GenBank/DDBJ whole genome shotgun (WGS) entry which is preliminary data.</text>
</comment>
<evidence type="ECO:0000313" key="2">
    <source>
        <dbReference type="Proteomes" id="UP000765509"/>
    </source>
</evidence>
<protein>
    <submittedName>
        <fullName evidence="1">Uncharacterized protein</fullName>
    </submittedName>
</protein>
<dbReference type="EMBL" id="AVOT02001763">
    <property type="protein sequence ID" value="MBW0468070.1"/>
    <property type="molecule type" value="Genomic_DNA"/>
</dbReference>
<keyword evidence="2" id="KW-1185">Reference proteome</keyword>
<proteinExistence type="predicted"/>
<accession>A0A9Q3GI91</accession>
<organism evidence="1 2">
    <name type="scientific">Austropuccinia psidii MF-1</name>
    <dbReference type="NCBI Taxonomy" id="1389203"/>
    <lineage>
        <taxon>Eukaryota</taxon>
        <taxon>Fungi</taxon>
        <taxon>Dikarya</taxon>
        <taxon>Basidiomycota</taxon>
        <taxon>Pucciniomycotina</taxon>
        <taxon>Pucciniomycetes</taxon>
        <taxon>Pucciniales</taxon>
        <taxon>Sphaerophragmiaceae</taxon>
        <taxon>Austropuccinia</taxon>
    </lineage>
</organism>